<evidence type="ECO:0000259" key="2">
    <source>
        <dbReference type="Pfam" id="PF20152"/>
    </source>
</evidence>
<accession>A0A5C3LZM6</accession>
<evidence type="ECO:0000313" key="3">
    <source>
        <dbReference type="EMBL" id="TFK37863.1"/>
    </source>
</evidence>
<dbReference type="OrthoDB" id="2953893at2759"/>
<feature type="transmembrane region" description="Helical" evidence="1">
    <location>
        <begin position="72"/>
        <end position="93"/>
    </location>
</feature>
<keyword evidence="1" id="KW-0812">Transmembrane</keyword>
<gene>
    <name evidence="3" type="ORF">BDQ12DRAFT_607194</name>
</gene>
<sequence>LLGYLFNWGLYGALVVQVYIYHIGFSNDRAAWKVLVGCIFVFETAQTILMTHDVFKTFAEGYGNLAALNSTQLVWLAVPILGGIVSCCVQIFYAYRIYVISSSKVIAIVITLLALMQGSAAIAQGVEAAIIGNFTDLQARATMSCSVWLAGSAACDVIIAASMSYFVSGSIFASFLVHSADLSKNKSTFSHTQALVTQIIRLIIETGTFTATIAILDLVLFIAFPRNDYHTTPAFMLGKLHSNTLLVIFNSRLSVPSVRSPGPSLQFRSHYTASREQVRDIGEDGRQQKHAVFLPQIRQESMSGGNTVRIGKEFWSNF</sequence>
<keyword evidence="4" id="KW-1185">Reference proteome</keyword>
<feature type="transmembrane region" description="Helical" evidence="1">
    <location>
        <begin position="105"/>
        <end position="126"/>
    </location>
</feature>
<feature type="domain" description="DUF6534" evidence="2">
    <location>
        <begin position="152"/>
        <end position="252"/>
    </location>
</feature>
<dbReference type="EMBL" id="ML213606">
    <property type="protein sequence ID" value="TFK37863.1"/>
    <property type="molecule type" value="Genomic_DNA"/>
</dbReference>
<feature type="non-terminal residue" evidence="3">
    <location>
        <position position="1"/>
    </location>
</feature>
<feature type="transmembrane region" description="Helical" evidence="1">
    <location>
        <begin position="199"/>
        <end position="224"/>
    </location>
</feature>
<name>A0A5C3LZM6_9AGAR</name>
<protein>
    <recommendedName>
        <fullName evidence="2">DUF6534 domain-containing protein</fullName>
    </recommendedName>
</protein>
<dbReference type="InterPro" id="IPR045339">
    <property type="entry name" value="DUF6534"/>
</dbReference>
<evidence type="ECO:0000313" key="4">
    <source>
        <dbReference type="Proteomes" id="UP000308652"/>
    </source>
</evidence>
<feature type="transmembrane region" description="Helical" evidence="1">
    <location>
        <begin position="146"/>
        <end position="178"/>
    </location>
</feature>
<dbReference type="PANTHER" id="PTHR40465">
    <property type="entry name" value="CHROMOSOME 1, WHOLE GENOME SHOTGUN SEQUENCE"/>
    <property type="match status" value="1"/>
</dbReference>
<keyword evidence="1" id="KW-1133">Transmembrane helix</keyword>
<dbReference type="Proteomes" id="UP000308652">
    <property type="component" value="Unassembled WGS sequence"/>
</dbReference>
<keyword evidence="1" id="KW-0472">Membrane</keyword>
<organism evidence="3 4">
    <name type="scientific">Crucibulum laeve</name>
    <dbReference type="NCBI Taxonomy" id="68775"/>
    <lineage>
        <taxon>Eukaryota</taxon>
        <taxon>Fungi</taxon>
        <taxon>Dikarya</taxon>
        <taxon>Basidiomycota</taxon>
        <taxon>Agaricomycotina</taxon>
        <taxon>Agaricomycetes</taxon>
        <taxon>Agaricomycetidae</taxon>
        <taxon>Agaricales</taxon>
        <taxon>Agaricineae</taxon>
        <taxon>Nidulariaceae</taxon>
        <taxon>Crucibulum</taxon>
    </lineage>
</organism>
<evidence type="ECO:0000256" key="1">
    <source>
        <dbReference type="SAM" id="Phobius"/>
    </source>
</evidence>
<dbReference type="Pfam" id="PF20152">
    <property type="entry name" value="DUF6534"/>
    <property type="match status" value="1"/>
</dbReference>
<dbReference type="PANTHER" id="PTHR40465:SF1">
    <property type="entry name" value="DUF6534 DOMAIN-CONTAINING PROTEIN"/>
    <property type="match status" value="1"/>
</dbReference>
<feature type="transmembrane region" description="Helical" evidence="1">
    <location>
        <begin position="30"/>
        <end position="52"/>
    </location>
</feature>
<reference evidence="3 4" key="1">
    <citation type="journal article" date="2019" name="Nat. Ecol. Evol.">
        <title>Megaphylogeny resolves global patterns of mushroom evolution.</title>
        <authorList>
            <person name="Varga T."/>
            <person name="Krizsan K."/>
            <person name="Foldi C."/>
            <person name="Dima B."/>
            <person name="Sanchez-Garcia M."/>
            <person name="Sanchez-Ramirez S."/>
            <person name="Szollosi G.J."/>
            <person name="Szarkandi J.G."/>
            <person name="Papp V."/>
            <person name="Albert L."/>
            <person name="Andreopoulos W."/>
            <person name="Angelini C."/>
            <person name="Antonin V."/>
            <person name="Barry K.W."/>
            <person name="Bougher N.L."/>
            <person name="Buchanan P."/>
            <person name="Buyck B."/>
            <person name="Bense V."/>
            <person name="Catcheside P."/>
            <person name="Chovatia M."/>
            <person name="Cooper J."/>
            <person name="Damon W."/>
            <person name="Desjardin D."/>
            <person name="Finy P."/>
            <person name="Geml J."/>
            <person name="Haridas S."/>
            <person name="Hughes K."/>
            <person name="Justo A."/>
            <person name="Karasinski D."/>
            <person name="Kautmanova I."/>
            <person name="Kiss B."/>
            <person name="Kocsube S."/>
            <person name="Kotiranta H."/>
            <person name="LaButti K.M."/>
            <person name="Lechner B.E."/>
            <person name="Liimatainen K."/>
            <person name="Lipzen A."/>
            <person name="Lukacs Z."/>
            <person name="Mihaltcheva S."/>
            <person name="Morgado L.N."/>
            <person name="Niskanen T."/>
            <person name="Noordeloos M.E."/>
            <person name="Ohm R.A."/>
            <person name="Ortiz-Santana B."/>
            <person name="Ovrebo C."/>
            <person name="Racz N."/>
            <person name="Riley R."/>
            <person name="Savchenko A."/>
            <person name="Shiryaev A."/>
            <person name="Soop K."/>
            <person name="Spirin V."/>
            <person name="Szebenyi C."/>
            <person name="Tomsovsky M."/>
            <person name="Tulloss R.E."/>
            <person name="Uehling J."/>
            <person name="Grigoriev I.V."/>
            <person name="Vagvolgyi C."/>
            <person name="Papp T."/>
            <person name="Martin F.M."/>
            <person name="Miettinen O."/>
            <person name="Hibbett D.S."/>
            <person name="Nagy L.G."/>
        </authorList>
    </citation>
    <scope>NUCLEOTIDE SEQUENCE [LARGE SCALE GENOMIC DNA]</scope>
    <source>
        <strain evidence="3 4">CBS 166.37</strain>
    </source>
</reference>
<feature type="transmembrane region" description="Helical" evidence="1">
    <location>
        <begin position="6"/>
        <end position="23"/>
    </location>
</feature>
<dbReference type="AlphaFoldDB" id="A0A5C3LZM6"/>
<proteinExistence type="predicted"/>